<reference evidence="2" key="1">
    <citation type="journal article" date="2011" name="J. Bacteriol.">
        <title>Genome sequences of eight morphologically diverse alphaproteobacteria.</title>
        <authorList>
            <consortium name="US DOE Joint Genome Institute"/>
            <person name="Brown P.J."/>
            <person name="Kysela D.T."/>
            <person name="Buechlein A."/>
            <person name="Hemmerich C."/>
            <person name="Brun Y.V."/>
        </authorList>
    </citation>
    <scope>NUCLEOTIDE SEQUENCE [LARGE SCALE GENOMIC DNA]</scope>
    <source>
        <strain evidence="2">ATCC 51888 / DSM 1869 / NCIB 11706 / TK 0415</strain>
    </source>
</reference>
<dbReference type="Proteomes" id="UP000002033">
    <property type="component" value="Chromosome"/>
</dbReference>
<dbReference type="InterPro" id="IPR021955">
    <property type="entry name" value="DUF3572"/>
</dbReference>
<protein>
    <recommendedName>
        <fullName evidence="3">DUF3572 family protein</fullName>
    </recommendedName>
</protein>
<dbReference type="HOGENOM" id="CLU_165306_1_0_5"/>
<organism evidence="1 2">
    <name type="scientific">Hyphomicrobium denitrificans (strain ATCC 51888 / DSM 1869 / NCIMB 11706 / TK 0415)</name>
    <dbReference type="NCBI Taxonomy" id="582899"/>
    <lineage>
        <taxon>Bacteria</taxon>
        <taxon>Pseudomonadati</taxon>
        <taxon>Pseudomonadota</taxon>
        <taxon>Alphaproteobacteria</taxon>
        <taxon>Hyphomicrobiales</taxon>
        <taxon>Hyphomicrobiaceae</taxon>
        <taxon>Hyphomicrobium</taxon>
    </lineage>
</organism>
<name>D8JSW0_HYPDA</name>
<proteinExistence type="predicted"/>
<evidence type="ECO:0000313" key="2">
    <source>
        <dbReference type="Proteomes" id="UP000002033"/>
    </source>
</evidence>
<gene>
    <name evidence="1" type="ordered locus">Hden_0624</name>
</gene>
<accession>D8JSW0</accession>
<dbReference type="EMBL" id="CP002083">
    <property type="protein sequence ID" value="ADJ22445.1"/>
    <property type="molecule type" value="Genomic_DNA"/>
</dbReference>
<dbReference type="KEGG" id="hdn:Hden_0624"/>
<dbReference type="AlphaFoldDB" id="D8JSW0"/>
<dbReference type="STRING" id="582899.Hden_0624"/>
<evidence type="ECO:0008006" key="3">
    <source>
        <dbReference type="Google" id="ProtNLM"/>
    </source>
</evidence>
<keyword evidence="2" id="KW-1185">Reference proteome</keyword>
<sequence>MPRLRPDRITPDDAETIALQALGFLADDPQRVSRFLSLTGTDPGQLRAEAKNRDFQVATLDYMLSDESLLLAFCQEAGIDPIAIGPAHALLSGQS</sequence>
<evidence type="ECO:0000313" key="1">
    <source>
        <dbReference type="EMBL" id="ADJ22445.1"/>
    </source>
</evidence>
<dbReference type="OrthoDB" id="7356934at2"/>
<dbReference type="eggNOG" id="ENOG5032ZJY">
    <property type="taxonomic scope" value="Bacteria"/>
</dbReference>
<dbReference type="Pfam" id="PF12096">
    <property type="entry name" value="DUF3572"/>
    <property type="match status" value="1"/>
</dbReference>